<reference evidence="1" key="1">
    <citation type="submission" date="2021-05" db="EMBL/GenBank/DDBJ databases">
        <authorList>
            <person name="Scholz U."/>
            <person name="Mascher M."/>
            <person name="Fiebig A."/>
        </authorList>
    </citation>
    <scope>NUCLEOTIDE SEQUENCE [LARGE SCALE GENOMIC DNA]</scope>
</reference>
<evidence type="ECO:0000313" key="2">
    <source>
        <dbReference type="Proteomes" id="UP001732700"/>
    </source>
</evidence>
<dbReference type="Proteomes" id="UP001732700">
    <property type="component" value="Chromosome 7C"/>
</dbReference>
<dbReference type="EnsemblPlants" id="AVESA.00010b.r2.7CG0682980.1">
    <property type="protein sequence ID" value="AVESA.00010b.r2.7CG0682980.1.CDS"/>
    <property type="gene ID" value="AVESA.00010b.r2.7CG0682980"/>
</dbReference>
<accession>A0ACD6A1D8</accession>
<keyword evidence="2" id="KW-1185">Reference proteome</keyword>
<name>A0ACD6A1D8_AVESA</name>
<evidence type="ECO:0000313" key="1">
    <source>
        <dbReference type="EnsemblPlants" id="AVESA.00010b.r2.7CG0682980.1.CDS"/>
    </source>
</evidence>
<sequence>MKNWWRIWRNAMKQRRLRCSTPLAKRRRCLAKNAFKFGNRELALLLFETPSGFAIFSYLLDLIHDPNAMEVMWTYFSENWQSCQVVWLNEFRTIEDKSSAINQDTGVNESLAEMIKKWHSPGQKIAVGKLEYKKILEERLNIPCLYGQTVVELTWGIRKCMPISVPGEKSQLTEEDRLLPISKGLETFLGSYGCIVKPEMVNDEIIETAGVLFKCDSTVKKHSKALLSARGLIKDVSGINCEHWSLLKIARALKIIWWPEEAGNSCEIISEEEVSKLVSDKLLYESVLIKDHCLAIYSRLMYAHRVKTEEKERLKWLLEKAKGSYEAEQKQESSLRSSQLAETVASAD</sequence>
<organism evidence="1 2">
    <name type="scientific">Avena sativa</name>
    <name type="common">Oat</name>
    <dbReference type="NCBI Taxonomy" id="4498"/>
    <lineage>
        <taxon>Eukaryota</taxon>
        <taxon>Viridiplantae</taxon>
        <taxon>Streptophyta</taxon>
        <taxon>Embryophyta</taxon>
        <taxon>Tracheophyta</taxon>
        <taxon>Spermatophyta</taxon>
        <taxon>Magnoliopsida</taxon>
        <taxon>Liliopsida</taxon>
        <taxon>Poales</taxon>
        <taxon>Poaceae</taxon>
        <taxon>BOP clade</taxon>
        <taxon>Pooideae</taxon>
        <taxon>Poodae</taxon>
        <taxon>Poeae</taxon>
        <taxon>Poeae Chloroplast Group 1 (Aveneae type)</taxon>
        <taxon>Aveninae</taxon>
        <taxon>Avena</taxon>
    </lineage>
</organism>
<protein>
    <submittedName>
        <fullName evidence="1">Uncharacterized protein</fullName>
    </submittedName>
</protein>
<reference evidence="1" key="2">
    <citation type="submission" date="2025-09" db="UniProtKB">
        <authorList>
            <consortium name="EnsemblPlants"/>
        </authorList>
    </citation>
    <scope>IDENTIFICATION</scope>
</reference>
<proteinExistence type="predicted"/>